<dbReference type="EMBL" id="QOKV01000007">
    <property type="protein sequence ID" value="KAA0685506.1"/>
    <property type="molecule type" value="Genomic_DNA"/>
</dbReference>
<keyword evidence="4" id="KW-0614">Plasmid</keyword>
<name>A0A0N7I8K6_AZOBR</name>
<reference evidence="3 7" key="3">
    <citation type="submission" date="2023-11" db="EMBL/GenBank/DDBJ databases">
        <title>MicrobeMod: A computational toolkit for identifying prokaryotic methylation and restriction-modification with nanopore sequencing.</title>
        <authorList>
            <person name="Crits-Christoph A."/>
            <person name="Kang S.C."/>
            <person name="Lee H."/>
            <person name="Ostrov N."/>
        </authorList>
    </citation>
    <scope>NUCLEOTIDE SEQUENCE [LARGE SCALE GENOMIC DNA]</scope>
    <source>
        <strain evidence="3 7">ATCC 29145</strain>
    </source>
</reference>
<dbReference type="KEGG" id="abf:AMK58_19100"/>
<evidence type="ECO:0000313" key="2">
    <source>
        <dbReference type="EMBL" id="KAA0685506.1"/>
    </source>
</evidence>
<sequence>MHRGSTMFDYGQDGDEPLPDAVIRSGGPRSVQHLLLSLSPENPLYLYADAADAGGGAYYRDSREVWQSLADGEGQRWRWFVGSQGRVVEAAPGDVHGLRRAAPVALTITWYSLPDRESVGRVRNALRAIGATCTRGPAG</sequence>
<evidence type="ECO:0000313" key="5">
    <source>
        <dbReference type="Proteomes" id="UP000298774"/>
    </source>
</evidence>
<dbReference type="RefSeq" id="WP_059399296.1">
    <property type="nucleotide sequence ID" value="NZ_CP012915.1"/>
</dbReference>
<gene>
    <name evidence="4" type="ORF">D3868_18210</name>
    <name evidence="2" type="ORF">DS837_13505</name>
    <name evidence="3" type="ORF">SIM66_13870</name>
</gene>
<keyword evidence="7" id="KW-1185">Reference proteome</keyword>
<feature type="region of interest" description="Disordered" evidence="1">
    <location>
        <begin position="1"/>
        <end position="20"/>
    </location>
</feature>
<dbReference type="Proteomes" id="UP000298774">
    <property type="component" value="Plasmid p1"/>
</dbReference>
<dbReference type="Proteomes" id="UP000476837">
    <property type="component" value="Unassembled WGS sequence"/>
</dbReference>
<evidence type="ECO:0000313" key="6">
    <source>
        <dbReference type="Proteomes" id="UP000476837"/>
    </source>
</evidence>
<geneLocation type="plasmid" evidence="4 5">
    <name>p1</name>
</geneLocation>
<reference evidence="4 5" key="2">
    <citation type="submission" date="2018-09" db="EMBL/GenBank/DDBJ databases">
        <title>Whole genome based analysis of evolution and adaptive divergence in Indian and Brazilian strains of Azospirillum brasilense.</title>
        <authorList>
            <person name="Singh C."/>
            <person name="Tripathi A.K."/>
        </authorList>
    </citation>
    <scope>NUCLEOTIDE SEQUENCE [LARGE SCALE GENOMIC DNA]</scope>
    <source>
        <strain evidence="4 5">MTCC4038</strain>
        <plasmid evidence="4 5">p1</plasmid>
    </source>
</reference>
<evidence type="ECO:0000256" key="1">
    <source>
        <dbReference type="SAM" id="MobiDB-lite"/>
    </source>
</evidence>
<organism evidence="4 5">
    <name type="scientific">Azospirillum brasilense</name>
    <dbReference type="NCBI Taxonomy" id="192"/>
    <lineage>
        <taxon>Bacteria</taxon>
        <taxon>Pseudomonadati</taxon>
        <taxon>Pseudomonadota</taxon>
        <taxon>Alphaproteobacteria</taxon>
        <taxon>Rhodospirillales</taxon>
        <taxon>Azospirillaceae</taxon>
        <taxon>Azospirillum</taxon>
    </lineage>
</organism>
<reference evidence="2 6" key="1">
    <citation type="submission" date="2018-07" db="EMBL/GenBank/DDBJ databases">
        <title>Genome sequence of Roseomonas fauriae ATCC 49958.</title>
        <authorList>
            <person name="Sant'Anna F.H."/>
            <person name="Baldani J.I."/>
            <person name="Zilli J.E."/>
            <person name="Reis V.M."/>
            <person name="Hartmann A."/>
            <person name="Cruz L."/>
            <person name="de Souza E.M."/>
            <person name="de Oliveira Pedrosa F."/>
            <person name="Passaglia L.M.P."/>
        </authorList>
    </citation>
    <scope>NUCLEOTIDE SEQUENCE [LARGE SCALE GENOMIC DNA]</scope>
    <source>
        <strain evidence="2 6">ATCC 49958</strain>
    </source>
</reference>
<evidence type="ECO:0000313" key="7">
    <source>
        <dbReference type="Proteomes" id="UP001277471"/>
    </source>
</evidence>
<dbReference type="GeneID" id="56451202"/>
<dbReference type="Proteomes" id="UP001277471">
    <property type="component" value="Unassembled WGS sequence"/>
</dbReference>
<dbReference type="EMBL" id="JAWXYC010000003">
    <property type="protein sequence ID" value="MDX5952276.1"/>
    <property type="molecule type" value="Genomic_DNA"/>
</dbReference>
<evidence type="ECO:0000313" key="4">
    <source>
        <dbReference type="EMBL" id="QCO10971.1"/>
    </source>
</evidence>
<accession>A0A0N7I8K6</accession>
<dbReference type="AlphaFoldDB" id="A0A0N7I8K6"/>
<evidence type="ECO:0000313" key="3">
    <source>
        <dbReference type="EMBL" id="MDX5952276.1"/>
    </source>
</evidence>
<protein>
    <submittedName>
        <fullName evidence="4">Uncharacterized protein</fullName>
    </submittedName>
</protein>
<proteinExistence type="predicted"/>
<dbReference type="EMBL" id="CP032340">
    <property type="protein sequence ID" value="QCO10971.1"/>
    <property type="molecule type" value="Genomic_DNA"/>
</dbReference>